<sequence>MASGPDRLGEWRQNWVERLSVPDNLLRDTVFDFSLLLAATALAGLCLSLRPELGWEFVLFSVSGAALIFGLCLGALSDHPFDRFGYANLVTAFRACLVSLIGAALFCFEGLVHEKPVLLVMIGIVLLTLALDGVDGYLARRFDQESAFGARFDMEVDALMILVLSSAAALLDKAGLWVMLIGLMRYAFVLASWVDPRLEGELFPSFRRKLVCVVQISALCLLLAPFVIPPVSTVIAFAALALLTYSFAVDLRYLLRKPLATR</sequence>
<name>A0A504TSY9_9HYPH</name>
<dbReference type="AlphaFoldDB" id="A0A504TSY9"/>
<dbReference type="OrthoDB" id="9782011at2"/>
<keyword evidence="5" id="KW-1185">Reference proteome</keyword>
<feature type="transmembrane region" description="Helical" evidence="3">
    <location>
        <begin position="159"/>
        <end position="189"/>
    </location>
</feature>
<dbReference type="EMBL" id="VFYP01000007">
    <property type="protein sequence ID" value="TPP04627.1"/>
    <property type="molecule type" value="Genomic_DNA"/>
</dbReference>
<evidence type="ECO:0000256" key="3">
    <source>
        <dbReference type="SAM" id="Phobius"/>
    </source>
</evidence>
<evidence type="ECO:0000313" key="5">
    <source>
        <dbReference type="Proteomes" id="UP000316429"/>
    </source>
</evidence>
<organism evidence="4 5">
    <name type="scientific">Rhizobium glycinendophyticum</name>
    <dbReference type="NCBI Taxonomy" id="2589807"/>
    <lineage>
        <taxon>Bacteria</taxon>
        <taxon>Pseudomonadati</taxon>
        <taxon>Pseudomonadota</taxon>
        <taxon>Alphaproteobacteria</taxon>
        <taxon>Hyphomicrobiales</taxon>
        <taxon>Rhizobiaceae</taxon>
        <taxon>Rhizobium/Agrobacterium group</taxon>
        <taxon>Rhizobium</taxon>
    </lineage>
</organism>
<accession>A0A504TSY9</accession>
<keyword evidence="3" id="KW-0472">Membrane</keyword>
<protein>
    <submittedName>
        <fullName evidence="4">CDP-alcohol phosphatidyltransferase family protein</fullName>
    </submittedName>
</protein>
<dbReference type="InterPro" id="IPR000462">
    <property type="entry name" value="CDP-OH_P_trans"/>
</dbReference>
<evidence type="ECO:0000256" key="2">
    <source>
        <dbReference type="RuleBase" id="RU003750"/>
    </source>
</evidence>
<proteinExistence type="inferred from homology"/>
<dbReference type="InterPro" id="IPR048254">
    <property type="entry name" value="CDP_ALCOHOL_P_TRANSF_CS"/>
</dbReference>
<dbReference type="GO" id="GO:0016780">
    <property type="term" value="F:phosphotransferase activity, for other substituted phosphate groups"/>
    <property type="evidence" value="ECO:0007669"/>
    <property type="project" value="InterPro"/>
</dbReference>
<dbReference type="GO" id="GO:0008654">
    <property type="term" value="P:phospholipid biosynthetic process"/>
    <property type="evidence" value="ECO:0007669"/>
    <property type="project" value="InterPro"/>
</dbReference>
<feature type="transmembrane region" description="Helical" evidence="3">
    <location>
        <begin position="57"/>
        <end position="77"/>
    </location>
</feature>
<dbReference type="InterPro" id="IPR043130">
    <property type="entry name" value="CDP-OH_PTrfase_TM_dom"/>
</dbReference>
<dbReference type="RefSeq" id="WP_140832150.1">
    <property type="nucleotide sequence ID" value="NZ_VFYP01000007.1"/>
</dbReference>
<keyword evidence="1 2" id="KW-0808">Transferase</keyword>
<feature type="transmembrane region" description="Helical" evidence="3">
    <location>
        <begin position="117"/>
        <end position="139"/>
    </location>
</feature>
<evidence type="ECO:0000313" key="4">
    <source>
        <dbReference type="EMBL" id="TPP04627.1"/>
    </source>
</evidence>
<comment type="caution">
    <text evidence="4">The sequence shown here is derived from an EMBL/GenBank/DDBJ whole genome shotgun (WGS) entry which is preliminary data.</text>
</comment>
<dbReference type="PROSITE" id="PS00379">
    <property type="entry name" value="CDP_ALCOHOL_P_TRANSF"/>
    <property type="match status" value="1"/>
</dbReference>
<feature type="transmembrane region" description="Helical" evidence="3">
    <location>
        <begin position="210"/>
        <end position="228"/>
    </location>
</feature>
<comment type="similarity">
    <text evidence="2">Belongs to the CDP-alcohol phosphatidyltransferase class-I family.</text>
</comment>
<dbReference type="Pfam" id="PF01066">
    <property type="entry name" value="CDP-OH_P_transf"/>
    <property type="match status" value="1"/>
</dbReference>
<feature type="transmembrane region" description="Helical" evidence="3">
    <location>
        <begin position="234"/>
        <end position="255"/>
    </location>
</feature>
<keyword evidence="3" id="KW-1133">Transmembrane helix</keyword>
<gene>
    <name evidence="4" type="ORF">FJQ55_22210</name>
</gene>
<dbReference type="Gene3D" id="1.20.120.1760">
    <property type="match status" value="1"/>
</dbReference>
<reference evidence="4 5" key="1">
    <citation type="submission" date="2019-06" db="EMBL/GenBank/DDBJ databases">
        <title>Rhizobium sp. CL12 isolated from roots of soybean.</title>
        <authorList>
            <person name="Wang C."/>
        </authorList>
    </citation>
    <scope>NUCLEOTIDE SEQUENCE [LARGE SCALE GENOMIC DNA]</scope>
    <source>
        <strain evidence="4 5">CL12</strain>
    </source>
</reference>
<dbReference type="Proteomes" id="UP000316429">
    <property type="component" value="Unassembled WGS sequence"/>
</dbReference>
<feature type="transmembrane region" description="Helical" evidence="3">
    <location>
        <begin position="89"/>
        <end position="108"/>
    </location>
</feature>
<evidence type="ECO:0000256" key="1">
    <source>
        <dbReference type="ARBA" id="ARBA00022679"/>
    </source>
</evidence>
<keyword evidence="3" id="KW-0812">Transmembrane</keyword>
<dbReference type="GO" id="GO:0016020">
    <property type="term" value="C:membrane"/>
    <property type="evidence" value="ECO:0007669"/>
    <property type="project" value="InterPro"/>
</dbReference>
<feature type="transmembrane region" description="Helical" evidence="3">
    <location>
        <begin position="30"/>
        <end position="50"/>
    </location>
</feature>